<evidence type="ECO:0000313" key="3">
    <source>
        <dbReference type="EMBL" id="SEN50666.1"/>
    </source>
</evidence>
<sequence length="195" mass="21128">MTQLFPLEVLDLILSATVQAVAIFLRAGHRTAGRNSEHSIVACALKAEEKLKRNVVARCRHTGHSKWAASFTIEFLGDGGEVVSVLLLQRAKAVLLEMAAADGVKSTLIDQAAGRSCSRRSQRHRRTARRGTGRHFSSERSGFSNRRHDLEAAGKTLTGQGGDRFFASAALLGLPSKQKTVPELRSPGTFLPPIC</sequence>
<evidence type="ECO:0000313" key="5">
    <source>
        <dbReference type="Proteomes" id="UP000198939"/>
    </source>
</evidence>
<reference evidence="3 5" key="1">
    <citation type="submission" date="2016-10" db="EMBL/GenBank/DDBJ databases">
        <authorList>
            <person name="Varghese N."/>
            <person name="Submissions S."/>
        </authorList>
    </citation>
    <scope>NUCLEOTIDE SEQUENCE [LARGE SCALE GENOMIC DNA]</scope>
    <source>
        <strain evidence="3 5">CGMCC 1.7071</strain>
    </source>
</reference>
<name>A0A1H8H338_9HYPH</name>
<gene>
    <name evidence="2" type="ORF">RTCCBAU85039_1539</name>
    <name evidence="3" type="ORF">SAMN05216228_100531</name>
</gene>
<organism evidence="2 4">
    <name type="scientific">Rhizobium tibeticum</name>
    <dbReference type="NCBI Taxonomy" id="501024"/>
    <lineage>
        <taxon>Bacteria</taxon>
        <taxon>Pseudomonadati</taxon>
        <taxon>Pseudomonadota</taxon>
        <taxon>Alphaproteobacteria</taxon>
        <taxon>Hyphomicrobiales</taxon>
        <taxon>Rhizobiaceae</taxon>
        <taxon>Rhizobium/Agrobacterium group</taxon>
        <taxon>Rhizobium</taxon>
    </lineage>
</organism>
<dbReference type="Proteomes" id="UP000198939">
    <property type="component" value="Unassembled WGS sequence"/>
</dbReference>
<evidence type="ECO:0000313" key="2">
    <source>
        <dbReference type="EMBL" id="SEH64085.1"/>
    </source>
</evidence>
<feature type="compositionally biased region" description="Basic residues" evidence="1">
    <location>
        <begin position="117"/>
        <end position="133"/>
    </location>
</feature>
<keyword evidence="5" id="KW-1185">Reference proteome</keyword>
<dbReference type="Proteomes" id="UP000183063">
    <property type="component" value="Unassembled WGS sequence"/>
</dbReference>
<dbReference type="EMBL" id="FOCV01000005">
    <property type="protein sequence ID" value="SEN50666.1"/>
    <property type="molecule type" value="Genomic_DNA"/>
</dbReference>
<dbReference type="AlphaFoldDB" id="A0A1H8H338"/>
<reference evidence="2" key="3">
    <citation type="submission" date="2016-10" db="EMBL/GenBank/DDBJ databases">
        <authorList>
            <person name="de Groot N.N."/>
        </authorList>
    </citation>
    <scope>NUCLEOTIDE SEQUENCE [LARGE SCALE GENOMIC DNA]</scope>
    <source>
        <strain evidence="2">CCBAU85039</strain>
    </source>
</reference>
<protein>
    <submittedName>
        <fullName evidence="2">Uncharacterized protein</fullName>
    </submittedName>
</protein>
<reference evidence="4" key="2">
    <citation type="submission" date="2016-10" db="EMBL/GenBank/DDBJ databases">
        <authorList>
            <person name="Wibberg D."/>
        </authorList>
    </citation>
    <scope>NUCLEOTIDE SEQUENCE [LARGE SCALE GENOMIC DNA]</scope>
</reference>
<dbReference type="EMBL" id="FNXB01000007">
    <property type="protein sequence ID" value="SEH64085.1"/>
    <property type="molecule type" value="Genomic_DNA"/>
</dbReference>
<evidence type="ECO:0000313" key="4">
    <source>
        <dbReference type="Proteomes" id="UP000183063"/>
    </source>
</evidence>
<feature type="region of interest" description="Disordered" evidence="1">
    <location>
        <begin position="117"/>
        <end position="147"/>
    </location>
</feature>
<evidence type="ECO:0000256" key="1">
    <source>
        <dbReference type="SAM" id="MobiDB-lite"/>
    </source>
</evidence>
<proteinExistence type="predicted"/>
<dbReference type="STRING" id="501024.RTCCBAU85039_1539"/>
<accession>A0A1H8H338</accession>